<dbReference type="EnsemblPlants" id="Pp3c19_8670V3.1">
    <property type="protein sequence ID" value="Pp3c19_8670V3.1"/>
    <property type="gene ID" value="Pp3c19_8670"/>
</dbReference>
<evidence type="ECO:0000313" key="4">
    <source>
        <dbReference type="Proteomes" id="UP000006727"/>
    </source>
</evidence>
<reference evidence="3" key="3">
    <citation type="submission" date="2020-12" db="UniProtKB">
        <authorList>
            <consortium name="EnsemblPlants"/>
        </authorList>
    </citation>
    <scope>IDENTIFICATION</scope>
</reference>
<evidence type="ECO:0000313" key="2">
    <source>
        <dbReference type="EMBL" id="PNR34071.1"/>
    </source>
</evidence>
<dbReference type="EMBL" id="ABEU02000019">
    <property type="protein sequence ID" value="PNR34071.1"/>
    <property type="molecule type" value="Genomic_DNA"/>
</dbReference>
<dbReference type="AlphaFoldDB" id="A0A2K1IXT1"/>
<accession>A0A2K1IXT1</accession>
<dbReference type="Gramene" id="Pp3c19_8670V3.1">
    <property type="protein sequence ID" value="Pp3c19_8670V3.1"/>
    <property type="gene ID" value="Pp3c19_8670"/>
</dbReference>
<feature type="region of interest" description="Disordered" evidence="1">
    <location>
        <begin position="126"/>
        <end position="162"/>
    </location>
</feature>
<proteinExistence type="predicted"/>
<sequence>MASLRVCSTQSISWKQLPAPYSEYNTAEKSATAASKSGQNFRKNRVGSRTCEIMSSDPVVAIRSCEPRTSSITTLPKSVCSYDFQHFVVPDNVSSAQFPSALIYTDMRQVSSVVRSQLHLNSDIIPSIDLQSPDPEELPSPSSSGISPSFSKSSSPSKAPPEFSPIITMMMFAIGDEVPRGPPIQPPNSYLIPPPGVPMPTPPPQSMPKLPPDAAPSIPIPNVQIRPPGEAPLPPPVTPPQTPSPGPSGVPGPAPPLFPGNMPAPSPDTSPGPGKPPWPSHAWRRSWRSLQLSWSRHPFVTESVFAP</sequence>
<dbReference type="RefSeq" id="XP_024356676.1">
    <property type="nucleotide sequence ID" value="XM_024500908.2"/>
</dbReference>
<organism evidence="2">
    <name type="scientific">Physcomitrium patens</name>
    <name type="common">Spreading-leaved earth moss</name>
    <name type="synonym">Physcomitrella patens</name>
    <dbReference type="NCBI Taxonomy" id="3218"/>
    <lineage>
        <taxon>Eukaryota</taxon>
        <taxon>Viridiplantae</taxon>
        <taxon>Streptophyta</taxon>
        <taxon>Embryophyta</taxon>
        <taxon>Bryophyta</taxon>
        <taxon>Bryophytina</taxon>
        <taxon>Bryopsida</taxon>
        <taxon>Funariidae</taxon>
        <taxon>Funariales</taxon>
        <taxon>Funariaceae</taxon>
        <taxon>Physcomitrium</taxon>
    </lineage>
</organism>
<dbReference type="EnsemblPlants" id="Pp3c19_8670V3.2">
    <property type="protein sequence ID" value="Pp3c19_8670V3.2"/>
    <property type="gene ID" value="Pp3c19_8670"/>
</dbReference>
<dbReference type="Gramene" id="Pp3c19_8670V3.2">
    <property type="protein sequence ID" value="Pp3c19_8670V3.2"/>
    <property type="gene ID" value="Pp3c19_8670"/>
</dbReference>
<name>A0A2K1IXT1_PHYPA</name>
<dbReference type="PaxDb" id="3218-PP1S175_54V6.1"/>
<dbReference type="Proteomes" id="UP000006727">
    <property type="component" value="Chromosome 19"/>
</dbReference>
<feature type="region of interest" description="Disordered" evidence="1">
    <location>
        <begin position="177"/>
        <end position="283"/>
    </location>
</feature>
<evidence type="ECO:0000313" key="3">
    <source>
        <dbReference type="EnsemblPlants" id="Pp3c19_8670V3.1"/>
    </source>
</evidence>
<reference evidence="2 4" key="2">
    <citation type="journal article" date="2018" name="Plant J.">
        <title>The Physcomitrella patens chromosome-scale assembly reveals moss genome structure and evolution.</title>
        <authorList>
            <person name="Lang D."/>
            <person name="Ullrich K.K."/>
            <person name="Murat F."/>
            <person name="Fuchs J."/>
            <person name="Jenkins J."/>
            <person name="Haas F.B."/>
            <person name="Piednoel M."/>
            <person name="Gundlach H."/>
            <person name="Van Bel M."/>
            <person name="Meyberg R."/>
            <person name="Vives C."/>
            <person name="Morata J."/>
            <person name="Symeonidi A."/>
            <person name="Hiss M."/>
            <person name="Muchero W."/>
            <person name="Kamisugi Y."/>
            <person name="Saleh O."/>
            <person name="Blanc G."/>
            <person name="Decker E.L."/>
            <person name="van Gessel N."/>
            <person name="Grimwood J."/>
            <person name="Hayes R.D."/>
            <person name="Graham S.W."/>
            <person name="Gunter L.E."/>
            <person name="McDaniel S.F."/>
            <person name="Hoernstein S.N.W."/>
            <person name="Larsson A."/>
            <person name="Li F.W."/>
            <person name="Perroud P.F."/>
            <person name="Phillips J."/>
            <person name="Ranjan P."/>
            <person name="Rokshar D.S."/>
            <person name="Rothfels C.J."/>
            <person name="Schneider L."/>
            <person name="Shu S."/>
            <person name="Stevenson D.W."/>
            <person name="Thummler F."/>
            <person name="Tillich M."/>
            <person name="Villarreal Aguilar J.C."/>
            <person name="Widiez T."/>
            <person name="Wong G.K."/>
            <person name="Wymore A."/>
            <person name="Zhang Y."/>
            <person name="Zimmer A.D."/>
            <person name="Quatrano R.S."/>
            <person name="Mayer K.F.X."/>
            <person name="Goodstein D."/>
            <person name="Casacuberta J.M."/>
            <person name="Vandepoele K."/>
            <person name="Reski R."/>
            <person name="Cuming A.C."/>
            <person name="Tuskan G.A."/>
            <person name="Maumus F."/>
            <person name="Salse J."/>
            <person name="Schmutz J."/>
            <person name="Rensing S.A."/>
        </authorList>
    </citation>
    <scope>NUCLEOTIDE SEQUENCE [LARGE SCALE GENOMIC DNA]</scope>
    <source>
        <strain evidence="3 4">cv. Gransden 2004</strain>
    </source>
</reference>
<gene>
    <name evidence="3" type="primary">LOC112272793</name>
    <name evidence="2" type="ORF">PHYPA_023887</name>
</gene>
<reference evidence="2 4" key="1">
    <citation type="journal article" date="2008" name="Science">
        <title>The Physcomitrella genome reveals evolutionary insights into the conquest of land by plants.</title>
        <authorList>
            <person name="Rensing S."/>
            <person name="Lang D."/>
            <person name="Zimmer A."/>
            <person name="Terry A."/>
            <person name="Salamov A."/>
            <person name="Shapiro H."/>
            <person name="Nishiyama T."/>
            <person name="Perroud P.-F."/>
            <person name="Lindquist E."/>
            <person name="Kamisugi Y."/>
            <person name="Tanahashi T."/>
            <person name="Sakakibara K."/>
            <person name="Fujita T."/>
            <person name="Oishi K."/>
            <person name="Shin-I T."/>
            <person name="Kuroki Y."/>
            <person name="Toyoda A."/>
            <person name="Suzuki Y."/>
            <person name="Hashimoto A."/>
            <person name="Yamaguchi K."/>
            <person name="Sugano A."/>
            <person name="Kohara Y."/>
            <person name="Fujiyama A."/>
            <person name="Anterola A."/>
            <person name="Aoki S."/>
            <person name="Ashton N."/>
            <person name="Barbazuk W.B."/>
            <person name="Barker E."/>
            <person name="Bennetzen J."/>
            <person name="Bezanilla M."/>
            <person name="Blankenship R."/>
            <person name="Cho S.H."/>
            <person name="Dutcher S."/>
            <person name="Estelle M."/>
            <person name="Fawcett J.A."/>
            <person name="Gundlach H."/>
            <person name="Hanada K."/>
            <person name="Heyl A."/>
            <person name="Hicks K.A."/>
            <person name="Hugh J."/>
            <person name="Lohr M."/>
            <person name="Mayer K."/>
            <person name="Melkozernov A."/>
            <person name="Murata T."/>
            <person name="Nelson D."/>
            <person name="Pils B."/>
            <person name="Prigge M."/>
            <person name="Reiss B."/>
            <person name="Renner T."/>
            <person name="Rombauts S."/>
            <person name="Rushton P."/>
            <person name="Sanderfoot A."/>
            <person name="Schween G."/>
            <person name="Shiu S.-H."/>
            <person name="Stueber K."/>
            <person name="Theodoulou F.L."/>
            <person name="Tu H."/>
            <person name="Van de Peer Y."/>
            <person name="Verrier P.J."/>
            <person name="Waters E."/>
            <person name="Wood A."/>
            <person name="Yang L."/>
            <person name="Cove D."/>
            <person name="Cuming A."/>
            <person name="Hasebe M."/>
            <person name="Lucas S."/>
            <person name="Mishler D.B."/>
            <person name="Reski R."/>
            <person name="Grigoriev I."/>
            <person name="Quatrano R.S."/>
            <person name="Boore J.L."/>
        </authorList>
    </citation>
    <scope>NUCLEOTIDE SEQUENCE [LARGE SCALE GENOMIC DNA]</scope>
    <source>
        <strain evidence="3 4">cv. Gransden 2004</strain>
    </source>
</reference>
<dbReference type="OrthoDB" id="10609765at2759"/>
<dbReference type="GeneID" id="112272793"/>
<feature type="compositionally biased region" description="Pro residues" evidence="1">
    <location>
        <begin position="180"/>
        <end position="214"/>
    </location>
</feature>
<keyword evidence="4" id="KW-1185">Reference proteome</keyword>
<feature type="compositionally biased region" description="Pro residues" evidence="1">
    <location>
        <begin position="229"/>
        <end position="279"/>
    </location>
</feature>
<feature type="compositionally biased region" description="Low complexity" evidence="1">
    <location>
        <begin position="139"/>
        <end position="157"/>
    </location>
</feature>
<dbReference type="KEGG" id="ppp:112272793"/>
<protein>
    <submittedName>
        <fullName evidence="2 3">Uncharacterized protein</fullName>
    </submittedName>
</protein>
<evidence type="ECO:0000256" key="1">
    <source>
        <dbReference type="SAM" id="MobiDB-lite"/>
    </source>
</evidence>